<evidence type="ECO:0000313" key="2">
    <source>
        <dbReference type="EMBL" id="OIQ71489.1"/>
    </source>
</evidence>
<sequence length="93" mass="10219">MRSAVESEERASSESALPLYYFDFDDGRQASCDKLGTELANLEAVADQAVAALAEIARDQLPSRSHCVLTASVRNKEGRVIFKATLTLQSEWL</sequence>
<organism evidence="2">
    <name type="scientific">mine drainage metagenome</name>
    <dbReference type="NCBI Taxonomy" id="410659"/>
    <lineage>
        <taxon>unclassified sequences</taxon>
        <taxon>metagenomes</taxon>
        <taxon>ecological metagenomes</taxon>
    </lineage>
</organism>
<name>A0A1J5PIR7_9ZZZZ</name>
<gene>
    <name evidence="2" type="ORF">GALL_468910</name>
</gene>
<dbReference type="EMBL" id="MLJW01003701">
    <property type="protein sequence ID" value="OIQ71489.1"/>
    <property type="molecule type" value="Genomic_DNA"/>
</dbReference>
<proteinExistence type="predicted"/>
<protein>
    <recommendedName>
        <fullName evidence="1">DUF6894 domain-containing protein</fullName>
    </recommendedName>
</protein>
<dbReference type="InterPro" id="IPR054189">
    <property type="entry name" value="DUF6894"/>
</dbReference>
<dbReference type="AlphaFoldDB" id="A0A1J5PIR7"/>
<accession>A0A1J5PIR7</accession>
<feature type="domain" description="DUF6894" evidence="1">
    <location>
        <begin position="19"/>
        <end position="87"/>
    </location>
</feature>
<dbReference type="Pfam" id="PF21834">
    <property type="entry name" value="DUF6894"/>
    <property type="match status" value="1"/>
</dbReference>
<evidence type="ECO:0000259" key="1">
    <source>
        <dbReference type="Pfam" id="PF21834"/>
    </source>
</evidence>
<comment type="caution">
    <text evidence="2">The sequence shown here is derived from an EMBL/GenBank/DDBJ whole genome shotgun (WGS) entry which is preliminary data.</text>
</comment>
<reference evidence="2" key="1">
    <citation type="submission" date="2016-10" db="EMBL/GenBank/DDBJ databases">
        <title>Sequence of Gallionella enrichment culture.</title>
        <authorList>
            <person name="Poehlein A."/>
            <person name="Muehling M."/>
            <person name="Daniel R."/>
        </authorList>
    </citation>
    <scope>NUCLEOTIDE SEQUENCE</scope>
</reference>